<dbReference type="InterPro" id="IPR045093">
    <property type="entry name" value="Cullin"/>
</dbReference>
<dbReference type="GO" id="GO:0006511">
    <property type="term" value="P:ubiquitin-dependent protein catabolic process"/>
    <property type="evidence" value="ECO:0007669"/>
    <property type="project" value="InterPro"/>
</dbReference>
<dbReference type="GO" id="GO:0031625">
    <property type="term" value="F:ubiquitin protein ligase binding"/>
    <property type="evidence" value="ECO:0007669"/>
    <property type="project" value="InterPro"/>
</dbReference>
<dbReference type="SMART" id="SM00884">
    <property type="entry name" value="Cullin_Nedd8"/>
    <property type="match status" value="1"/>
</dbReference>
<dbReference type="Pfam" id="PF26557">
    <property type="entry name" value="Cullin_AB"/>
    <property type="match status" value="1"/>
</dbReference>
<dbReference type="FunFam" id="1.10.10.10:FF:000183">
    <property type="entry name" value="Cullin 3"/>
    <property type="match status" value="1"/>
</dbReference>
<dbReference type="InterPro" id="IPR016158">
    <property type="entry name" value="Cullin_homology"/>
</dbReference>
<dbReference type="Proteomes" id="UP001054889">
    <property type="component" value="Unassembled WGS sequence"/>
</dbReference>
<dbReference type="PANTHER" id="PTHR11932">
    <property type="entry name" value="CULLIN"/>
    <property type="match status" value="1"/>
</dbReference>
<dbReference type="SMART" id="SM00182">
    <property type="entry name" value="CULLIN"/>
    <property type="match status" value="1"/>
</dbReference>
<sequence>MSGAPKKRGTRIEPFRHRVETDPKFFDKSWRKLHDAIREIYNHNASGLSFEELYRLLLFFNLLSSSVPFPFSELNLTAYNMVLHKHGSKLYEKLTENMTEHLEEMRVSIEALKVQFIECCACGEYLKQAERRLTEESERVTQYLDIKTSEKITSVVCLVTDPERLKDPVDFVQRLLNEKDKYDNIINVSFGNDKSFLNALNSSFEHFINLNNRSPEFISLFVDDKLRKGVKEANEEDLETVLDKVMMLFRYLQEKDLFEKYYKQHLAKRLLSGKAASDDSERSMLVKLKTECGYQFTSKLEGMFNDLKTSQDTTQNFYAATSCDAVDAPTISVQILTTGSWPTQTCSTCNLPPEILAVSERFRAFYLGTHNGRRLTWQTNMGTADIKATFGNGSKHELNVSTYQMCVLMLFNSADALTYHEIEQATAIPAVDLKRCLQSLALVKGKQVLRKEPVSRDIADNDSFCVNDKFTSKLFKVKIGTVVAQKETDPEKLETRQRVEEDRKPQIEAAIVRIMKSRRVLDHNSIMTEVTKQLQPRFLPNPVVIKKRIESLIEREFLERDKTDRKLYRYLA</sequence>
<comment type="similarity">
    <text evidence="1 4 5">Belongs to the cullin family.</text>
</comment>
<comment type="caution">
    <text evidence="7">The sequence shown here is derived from an EMBL/GenBank/DDBJ whole genome shotgun (WGS) entry which is preliminary data.</text>
</comment>
<dbReference type="SUPFAM" id="SSF46785">
    <property type="entry name" value="Winged helix' DNA-binding domain"/>
    <property type="match status" value="1"/>
</dbReference>
<evidence type="ECO:0000256" key="2">
    <source>
        <dbReference type="ARBA" id="ARBA00022499"/>
    </source>
</evidence>
<dbReference type="Pfam" id="PF10557">
    <property type="entry name" value="Cullin_Nedd8"/>
    <property type="match status" value="1"/>
</dbReference>
<dbReference type="InterPro" id="IPR059120">
    <property type="entry name" value="Cullin-like_AB"/>
</dbReference>
<reference evidence="7" key="1">
    <citation type="journal article" date="2018" name="DNA Res.">
        <title>Multiple hybrid de novo genome assembly of finger millet, an orphan allotetraploid crop.</title>
        <authorList>
            <person name="Hatakeyama M."/>
            <person name="Aluri S."/>
            <person name="Balachadran M.T."/>
            <person name="Sivarajan S.R."/>
            <person name="Patrignani A."/>
            <person name="Gruter S."/>
            <person name="Poveda L."/>
            <person name="Shimizu-Inatsugi R."/>
            <person name="Baeten J."/>
            <person name="Francoijs K.J."/>
            <person name="Nataraja K.N."/>
            <person name="Reddy Y.A.N."/>
            <person name="Phadnis S."/>
            <person name="Ravikumar R.L."/>
            <person name="Schlapbach R."/>
            <person name="Sreeman S.M."/>
            <person name="Shimizu K.K."/>
        </authorList>
    </citation>
    <scope>NUCLEOTIDE SEQUENCE</scope>
</reference>
<evidence type="ECO:0000259" key="6">
    <source>
        <dbReference type="PROSITE" id="PS50069"/>
    </source>
</evidence>
<evidence type="ECO:0000256" key="5">
    <source>
        <dbReference type="RuleBase" id="RU003829"/>
    </source>
</evidence>
<dbReference type="InterPro" id="IPR019559">
    <property type="entry name" value="Cullin_neddylation_domain"/>
</dbReference>
<keyword evidence="3" id="KW-0832">Ubl conjugation</keyword>
<dbReference type="InterPro" id="IPR001373">
    <property type="entry name" value="Cullin_N"/>
</dbReference>
<keyword evidence="8" id="KW-1185">Reference proteome</keyword>
<dbReference type="Gene3D" id="1.10.10.10">
    <property type="entry name" value="Winged helix-like DNA-binding domain superfamily/Winged helix DNA-binding domain"/>
    <property type="match status" value="1"/>
</dbReference>
<dbReference type="EMBL" id="BQKI01000098">
    <property type="protein sequence ID" value="GJN39569.1"/>
    <property type="molecule type" value="Genomic_DNA"/>
</dbReference>
<protein>
    <recommendedName>
        <fullName evidence="6">Cullin family profile domain-containing protein</fullName>
    </recommendedName>
</protein>
<dbReference type="Gene3D" id="3.30.230.130">
    <property type="entry name" value="Cullin, Chain C, Domain 2"/>
    <property type="match status" value="1"/>
</dbReference>
<dbReference type="Pfam" id="PF00888">
    <property type="entry name" value="Cullin"/>
    <property type="match status" value="2"/>
</dbReference>
<gene>
    <name evidence="7" type="primary">gb28694</name>
    <name evidence="7" type="ORF">PR202_gb28694</name>
</gene>
<reference evidence="7" key="2">
    <citation type="submission" date="2021-12" db="EMBL/GenBank/DDBJ databases">
        <title>Resequencing data analysis of finger millet.</title>
        <authorList>
            <person name="Hatakeyama M."/>
            <person name="Aluri S."/>
            <person name="Balachadran M.T."/>
            <person name="Sivarajan S.R."/>
            <person name="Poveda L."/>
            <person name="Shimizu-Inatsugi R."/>
            <person name="Schlapbach R."/>
            <person name="Sreeman S.M."/>
            <person name="Shimizu K.K."/>
        </authorList>
    </citation>
    <scope>NUCLEOTIDE SEQUENCE</scope>
</reference>
<accession>A0AAV5FV51</accession>
<dbReference type="PROSITE" id="PS50069">
    <property type="entry name" value="CULLIN_2"/>
    <property type="match status" value="1"/>
</dbReference>
<keyword evidence="2" id="KW-1017">Isopeptide bond</keyword>
<dbReference type="Gene3D" id="1.20.1310.10">
    <property type="entry name" value="Cullin Repeats"/>
    <property type="match status" value="2"/>
</dbReference>
<dbReference type="InterPro" id="IPR036390">
    <property type="entry name" value="WH_DNA-bd_sf"/>
</dbReference>
<dbReference type="SUPFAM" id="SSF74788">
    <property type="entry name" value="Cullin repeat-like"/>
    <property type="match status" value="1"/>
</dbReference>
<dbReference type="InterPro" id="IPR036317">
    <property type="entry name" value="Cullin_homology_sf"/>
</dbReference>
<evidence type="ECO:0000256" key="4">
    <source>
        <dbReference type="PROSITE-ProRule" id="PRU00330"/>
    </source>
</evidence>
<dbReference type="InterPro" id="IPR036388">
    <property type="entry name" value="WH-like_DNA-bd_sf"/>
</dbReference>
<dbReference type="FunFam" id="3.30.230.130:FF:000007">
    <property type="entry name" value="Cullin-3A like"/>
    <property type="match status" value="1"/>
</dbReference>
<evidence type="ECO:0000256" key="3">
    <source>
        <dbReference type="ARBA" id="ARBA00022843"/>
    </source>
</evidence>
<feature type="domain" description="Cullin family profile" evidence="6">
    <location>
        <begin position="213"/>
        <end position="441"/>
    </location>
</feature>
<dbReference type="FunFam" id="1.20.1310.10:FF:000002">
    <property type="entry name" value="cullin-3 isoform X1"/>
    <property type="match status" value="1"/>
</dbReference>
<dbReference type="AlphaFoldDB" id="A0AAV5FV51"/>
<dbReference type="SUPFAM" id="SSF75632">
    <property type="entry name" value="Cullin homology domain"/>
    <property type="match status" value="1"/>
</dbReference>
<proteinExistence type="inferred from homology"/>
<evidence type="ECO:0000256" key="1">
    <source>
        <dbReference type="ARBA" id="ARBA00006019"/>
    </source>
</evidence>
<organism evidence="7 8">
    <name type="scientific">Eleusine coracana subsp. coracana</name>
    <dbReference type="NCBI Taxonomy" id="191504"/>
    <lineage>
        <taxon>Eukaryota</taxon>
        <taxon>Viridiplantae</taxon>
        <taxon>Streptophyta</taxon>
        <taxon>Embryophyta</taxon>
        <taxon>Tracheophyta</taxon>
        <taxon>Spermatophyta</taxon>
        <taxon>Magnoliopsida</taxon>
        <taxon>Liliopsida</taxon>
        <taxon>Poales</taxon>
        <taxon>Poaceae</taxon>
        <taxon>PACMAD clade</taxon>
        <taxon>Chloridoideae</taxon>
        <taxon>Cynodonteae</taxon>
        <taxon>Eleusininae</taxon>
        <taxon>Eleusine</taxon>
    </lineage>
</organism>
<evidence type="ECO:0000313" key="7">
    <source>
        <dbReference type="EMBL" id="GJN39569.1"/>
    </source>
</evidence>
<name>A0AAV5FV51_ELECO</name>
<dbReference type="InterPro" id="IPR016159">
    <property type="entry name" value="Cullin_repeat-like_dom_sf"/>
</dbReference>
<evidence type="ECO:0000313" key="8">
    <source>
        <dbReference type="Proteomes" id="UP001054889"/>
    </source>
</evidence>